<dbReference type="Proteomes" id="UP000423396">
    <property type="component" value="Chromosome"/>
</dbReference>
<dbReference type="AlphaFoldDB" id="A0A650CPJ5"/>
<dbReference type="EMBL" id="CP045483">
    <property type="protein sequence ID" value="QGR19708.1"/>
    <property type="molecule type" value="Genomic_DNA"/>
</dbReference>
<sequence>MISLKPGMTPLPIVLGYFIIAGIIAGLIVWKGKPRFTTLDLVYIGIGGAFVAIADHTIGDMIFLPNGIYPIINPPFWFRIITSFIVIALVRKVGSGMAVFTTYDLISDILHFGFEGEPLWLIEDALTYGLFMDVAIFLTKGNLFGVLESDVSRQSLKAIVEGILLGFAFSFVHPFFTYGFIAPLIHGFIPSQERVLYLFITYMASSSIISPIASLLALRVSRVISV</sequence>
<feature type="transmembrane region" description="Helical" evidence="1">
    <location>
        <begin position="195"/>
        <end position="218"/>
    </location>
</feature>
<keyword evidence="1" id="KW-1133">Transmembrane helix</keyword>
<keyword evidence="3" id="KW-1185">Reference proteome</keyword>
<name>A0A650CPJ5_9CREN</name>
<dbReference type="KEGG" id="sazo:D1868_06670"/>
<dbReference type="RefSeq" id="WP_156006749.1">
    <property type="nucleotide sequence ID" value="NZ_CP045483.1"/>
</dbReference>
<reference evidence="2 3" key="1">
    <citation type="submission" date="2019-10" db="EMBL/GenBank/DDBJ databases">
        <title>Genome Sequences from Six Type Strain Members of the Archaeal Family Sulfolobaceae: Acidianus ambivalens, Acidianus infernus, Metallosphaera prunae, Stygiolobus azoricus, Sulfolobus metallicus, and Sulfurisphaera ohwakuensis.</title>
        <authorList>
            <person name="Counts J.A."/>
            <person name="Kelly R.M."/>
        </authorList>
    </citation>
    <scope>NUCLEOTIDE SEQUENCE [LARGE SCALE GENOMIC DNA]</scope>
    <source>
        <strain evidence="2 3">FC6</strain>
    </source>
</reference>
<organism evidence="2 3">
    <name type="scientific">Stygiolobus azoricus</name>
    <dbReference type="NCBI Taxonomy" id="41675"/>
    <lineage>
        <taxon>Archaea</taxon>
        <taxon>Thermoproteota</taxon>
        <taxon>Thermoprotei</taxon>
        <taxon>Sulfolobales</taxon>
        <taxon>Sulfolobaceae</taxon>
        <taxon>Stygiolobus</taxon>
    </lineage>
</organism>
<keyword evidence="1" id="KW-0812">Transmembrane</keyword>
<keyword evidence="1" id="KW-0472">Membrane</keyword>
<feature type="transmembrane region" description="Helical" evidence="1">
    <location>
        <begin position="163"/>
        <end position="189"/>
    </location>
</feature>
<feature type="transmembrane region" description="Helical" evidence="1">
    <location>
        <begin position="12"/>
        <end position="30"/>
    </location>
</feature>
<proteinExistence type="predicted"/>
<evidence type="ECO:0000313" key="2">
    <source>
        <dbReference type="EMBL" id="QGR19708.1"/>
    </source>
</evidence>
<evidence type="ECO:0000313" key="3">
    <source>
        <dbReference type="Proteomes" id="UP000423396"/>
    </source>
</evidence>
<feature type="transmembrane region" description="Helical" evidence="1">
    <location>
        <begin position="42"/>
        <end position="64"/>
    </location>
</feature>
<evidence type="ECO:0000256" key="1">
    <source>
        <dbReference type="SAM" id="Phobius"/>
    </source>
</evidence>
<protein>
    <submittedName>
        <fullName evidence="2">Uncharacterized protein</fullName>
    </submittedName>
</protein>
<gene>
    <name evidence="2" type="ORF">D1868_06670</name>
</gene>
<dbReference type="GeneID" id="42798739"/>
<dbReference type="OrthoDB" id="43560at2157"/>
<accession>A0A650CPJ5</accession>
<feature type="transmembrane region" description="Helical" evidence="1">
    <location>
        <begin position="76"/>
        <end position="94"/>
    </location>
</feature>